<keyword evidence="2" id="KW-1185">Reference proteome</keyword>
<evidence type="ECO:0000313" key="2">
    <source>
        <dbReference type="Proteomes" id="UP000223102"/>
    </source>
</evidence>
<sequence>MSLKLNSDGLIVVDDVVAVEQFGEIQYYTTTVSIDELYSIHDKLTYDGNAQRGEIDGKPEIDKSHVQDIYDAIIDGSSIRGHLTWNMRKLGDNANFEYDEETKS</sequence>
<proteinExistence type="predicted"/>
<gene>
    <name evidence="1" type="ORF">PBC2_109</name>
</gene>
<accession>A0A218KC12</accession>
<dbReference type="EMBL" id="KT070867">
    <property type="protein sequence ID" value="AKQ08424.1"/>
    <property type="molecule type" value="Genomic_DNA"/>
</dbReference>
<reference evidence="1 2" key="1">
    <citation type="submission" date="2015-06" db="EMBL/GenBank/DDBJ databases">
        <title>Complete genome sequence of Bacillus cereus phage PBC2.</title>
        <authorList>
            <person name="Kong M."/>
            <person name="Ryu S."/>
        </authorList>
    </citation>
    <scope>NUCLEOTIDE SEQUENCE [LARGE SCALE GENOMIC DNA]</scope>
</reference>
<name>A0A218KC12_9CAUD</name>
<dbReference type="Proteomes" id="UP000223102">
    <property type="component" value="Segment"/>
</dbReference>
<protein>
    <submittedName>
        <fullName evidence="1">Uncharacterized protein</fullName>
    </submittedName>
</protein>
<organism evidence="1 2">
    <name type="scientific">Bacillus phage PBC2</name>
    <dbReference type="NCBI Taxonomy" id="1675029"/>
    <lineage>
        <taxon>Viruses</taxon>
        <taxon>Duplodnaviria</taxon>
        <taxon>Heunggongvirae</taxon>
        <taxon>Uroviricota</taxon>
        <taxon>Caudoviricetes</taxon>
        <taxon>Andregratiavirinae</taxon>
        <taxon>Haetaevirus</taxon>
        <taxon>Haetaevirus PBC2</taxon>
    </lineage>
</organism>
<evidence type="ECO:0000313" key="1">
    <source>
        <dbReference type="EMBL" id="AKQ08424.1"/>
    </source>
</evidence>